<dbReference type="Pfam" id="PF04082">
    <property type="entry name" value="Fungal_trans"/>
    <property type="match status" value="1"/>
</dbReference>
<reference evidence="9 10" key="1">
    <citation type="submission" date="2016-04" db="EMBL/GenBank/DDBJ databases">
        <title>A degradative enzymes factory behind the ericoid mycorrhizal symbiosis.</title>
        <authorList>
            <consortium name="DOE Joint Genome Institute"/>
            <person name="Martino E."/>
            <person name="Morin E."/>
            <person name="Grelet G."/>
            <person name="Kuo A."/>
            <person name="Kohler A."/>
            <person name="Daghino S."/>
            <person name="Barry K."/>
            <person name="Choi C."/>
            <person name="Cichocki N."/>
            <person name="Clum A."/>
            <person name="Copeland A."/>
            <person name="Hainaut M."/>
            <person name="Haridas S."/>
            <person name="Labutti K."/>
            <person name="Lindquist E."/>
            <person name="Lipzen A."/>
            <person name="Khouja H.-R."/>
            <person name="Murat C."/>
            <person name="Ohm R."/>
            <person name="Olson A."/>
            <person name="Spatafora J."/>
            <person name="Veneault-Fourrey C."/>
            <person name="Henrissat B."/>
            <person name="Grigoriev I."/>
            <person name="Martin F."/>
            <person name="Perotto S."/>
        </authorList>
    </citation>
    <scope>NUCLEOTIDE SEQUENCE [LARGE SCALE GENOMIC DNA]</scope>
    <source>
        <strain evidence="9 10">F</strain>
    </source>
</reference>
<dbReference type="SUPFAM" id="SSF57701">
    <property type="entry name" value="Zn2/Cys6 DNA-binding domain"/>
    <property type="match status" value="1"/>
</dbReference>
<dbReference type="GO" id="GO:0006351">
    <property type="term" value="P:DNA-templated transcription"/>
    <property type="evidence" value="ECO:0007669"/>
    <property type="project" value="InterPro"/>
</dbReference>
<dbReference type="Gene3D" id="4.10.240.10">
    <property type="entry name" value="Zn(2)-C6 fungal-type DNA-binding domain"/>
    <property type="match status" value="1"/>
</dbReference>
<organism evidence="9 10">
    <name type="scientific">Hyaloscypha variabilis (strain UAMH 11265 / GT02V1 / F)</name>
    <name type="common">Meliniomyces variabilis</name>
    <dbReference type="NCBI Taxonomy" id="1149755"/>
    <lineage>
        <taxon>Eukaryota</taxon>
        <taxon>Fungi</taxon>
        <taxon>Dikarya</taxon>
        <taxon>Ascomycota</taxon>
        <taxon>Pezizomycotina</taxon>
        <taxon>Leotiomycetes</taxon>
        <taxon>Helotiales</taxon>
        <taxon>Hyaloscyphaceae</taxon>
        <taxon>Hyaloscypha</taxon>
        <taxon>Hyaloscypha variabilis</taxon>
    </lineage>
</organism>
<keyword evidence="3" id="KW-0862">Zinc</keyword>
<dbReference type="PROSITE" id="PS50048">
    <property type="entry name" value="ZN2_CY6_FUNGAL_2"/>
    <property type="match status" value="1"/>
</dbReference>
<dbReference type="InterPro" id="IPR051089">
    <property type="entry name" value="prtT"/>
</dbReference>
<dbReference type="SMART" id="SM00066">
    <property type="entry name" value="GAL4"/>
    <property type="match status" value="1"/>
</dbReference>
<dbReference type="EMBL" id="KZ613940">
    <property type="protein sequence ID" value="PMD45865.1"/>
    <property type="molecule type" value="Genomic_DNA"/>
</dbReference>
<keyword evidence="2" id="KW-0479">Metal-binding</keyword>
<dbReference type="InterPro" id="IPR007219">
    <property type="entry name" value="XnlR_reg_dom"/>
</dbReference>
<keyword evidence="5" id="KW-0238">DNA-binding</keyword>
<evidence type="ECO:0000313" key="10">
    <source>
        <dbReference type="Proteomes" id="UP000235786"/>
    </source>
</evidence>
<protein>
    <recommendedName>
        <fullName evidence="8">Zn(2)-C6 fungal-type domain-containing protein</fullName>
    </recommendedName>
</protein>
<dbReference type="GO" id="GO:0008270">
    <property type="term" value="F:zinc ion binding"/>
    <property type="evidence" value="ECO:0007669"/>
    <property type="project" value="InterPro"/>
</dbReference>
<dbReference type="GO" id="GO:0000981">
    <property type="term" value="F:DNA-binding transcription factor activity, RNA polymerase II-specific"/>
    <property type="evidence" value="ECO:0007669"/>
    <property type="project" value="InterPro"/>
</dbReference>
<evidence type="ECO:0000256" key="3">
    <source>
        <dbReference type="ARBA" id="ARBA00022833"/>
    </source>
</evidence>
<evidence type="ECO:0000313" key="9">
    <source>
        <dbReference type="EMBL" id="PMD45865.1"/>
    </source>
</evidence>
<dbReference type="Pfam" id="PF00172">
    <property type="entry name" value="Zn_clus"/>
    <property type="match status" value="1"/>
</dbReference>
<dbReference type="PROSITE" id="PS00463">
    <property type="entry name" value="ZN2_CY6_FUNGAL_1"/>
    <property type="match status" value="1"/>
</dbReference>
<evidence type="ECO:0000256" key="7">
    <source>
        <dbReference type="ARBA" id="ARBA00023242"/>
    </source>
</evidence>
<dbReference type="GO" id="GO:0001216">
    <property type="term" value="F:DNA-binding transcription activator activity"/>
    <property type="evidence" value="ECO:0007669"/>
    <property type="project" value="UniProtKB-ARBA"/>
</dbReference>
<comment type="subcellular location">
    <subcellularLocation>
        <location evidence="1">Nucleus</location>
    </subcellularLocation>
</comment>
<dbReference type="Proteomes" id="UP000235786">
    <property type="component" value="Unassembled WGS sequence"/>
</dbReference>
<accession>A0A2J6S521</accession>
<evidence type="ECO:0000256" key="2">
    <source>
        <dbReference type="ARBA" id="ARBA00022723"/>
    </source>
</evidence>
<dbReference type="InterPro" id="IPR036864">
    <property type="entry name" value="Zn2-C6_fun-type_DNA-bd_sf"/>
</dbReference>
<keyword evidence="6" id="KW-0804">Transcription</keyword>
<sequence length="576" mass="65678">MSTQRKTSACVNCRQMKLKCDAQTRFPASCTRCAKQKLHCSIDPTFKRTPRRQRITEMEKELEEIKASMASKPDSLNQDEASSVATAGTLPFGTMSVPSSQSPEEAIHVPDWTFTTQSIDEIELQPAAISELLQRYWAEYHPIFPILPDLASFATQYNSCELLFWTIVAISSRYSAQYAHLYLQLKIPLQRLATDISKVSNEPLSVVQALLLICWWPYPFAATKEEPSWTYCGLATHFALQHGMHRPHNISDFHYQKTMKQDELILWRKTWLGCFITNQLLSSHLGVPSTIPITHSILDVLGMRPPWLPPSLEQYLKVAYQNNQASHSLGNDCMTESGLLAEPYMVIDIFDKRLKELELQARSQISPFTEITILKAKLQLYSFAFNPNTAPQGLESAIILRRREIFRKAASCAMKLIEVASSLPREVALWNSNIRLSIGYAVFFLLELSPTSEHHHTDELSMRNSISQAWNLFRGSSTTEYDHEARQASIIEYMSRRSREGRIEDPDLTVKSRMAANITYDIAWRAKERFSQSIRDARPSDYTTAAAIEEFFETNLDFQLDIASLGGEDASWNSFF</sequence>
<evidence type="ECO:0000256" key="4">
    <source>
        <dbReference type="ARBA" id="ARBA00023015"/>
    </source>
</evidence>
<gene>
    <name evidence="9" type="ORF">L207DRAFT_562926</name>
</gene>
<feature type="domain" description="Zn(2)-C6 fungal-type" evidence="8">
    <location>
        <begin position="9"/>
        <end position="42"/>
    </location>
</feature>
<dbReference type="InterPro" id="IPR001138">
    <property type="entry name" value="Zn2Cys6_DnaBD"/>
</dbReference>
<keyword evidence="10" id="KW-1185">Reference proteome</keyword>
<dbReference type="AlphaFoldDB" id="A0A2J6S521"/>
<dbReference type="PANTHER" id="PTHR31845">
    <property type="entry name" value="FINGER DOMAIN PROTEIN, PUTATIVE-RELATED"/>
    <property type="match status" value="1"/>
</dbReference>
<keyword evidence="4" id="KW-0805">Transcription regulation</keyword>
<dbReference type="STRING" id="1149755.A0A2J6S521"/>
<dbReference type="PANTHER" id="PTHR31845:SF21">
    <property type="entry name" value="REGULATORY PROTEIN LEU3"/>
    <property type="match status" value="1"/>
</dbReference>
<dbReference type="GO" id="GO:0000976">
    <property type="term" value="F:transcription cis-regulatory region binding"/>
    <property type="evidence" value="ECO:0007669"/>
    <property type="project" value="TreeGrafter"/>
</dbReference>
<dbReference type="CDD" id="cd00067">
    <property type="entry name" value="GAL4"/>
    <property type="match status" value="1"/>
</dbReference>
<dbReference type="FunFam" id="4.10.240.10:FF:000003">
    <property type="entry name" value="C6 transcription factor (Leu3)"/>
    <property type="match status" value="1"/>
</dbReference>
<evidence type="ECO:0000256" key="5">
    <source>
        <dbReference type="ARBA" id="ARBA00023125"/>
    </source>
</evidence>
<evidence type="ECO:0000256" key="6">
    <source>
        <dbReference type="ARBA" id="ARBA00023163"/>
    </source>
</evidence>
<name>A0A2J6S521_HYAVF</name>
<dbReference type="CDD" id="cd12148">
    <property type="entry name" value="fungal_TF_MHR"/>
    <property type="match status" value="1"/>
</dbReference>
<proteinExistence type="predicted"/>
<dbReference type="SMART" id="SM00906">
    <property type="entry name" value="Fungal_trans"/>
    <property type="match status" value="1"/>
</dbReference>
<dbReference type="OrthoDB" id="3163292at2759"/>
<dbReference type="GO" id="GO:0005634">
    <property type="term" value="C:nucleus"/>
    <property type="evidence" value="ECO:0007669"/>
    <property type="project" value="UniProtKB-SubCell"/>
</dbReference>
<evidence type="ECO:0000256" key="1">
    <source>
        <dbReference type="ARBA" id="ARBA00004123"/>
    </source>
</evidence>
<evidence type="ECO:0000259" key="8">
    <source>
        <dbReference type="PROSITE" id="PS50048"/>
    </source>
</evidence>
<keyword evidence="7" id="KW-0539">Nucleus</keyword>